<dbReference type="Pfam" id="PF13193">
    <property type="entry name" value="AMP-binding_C"/>
    <property type="match status" value="1"/>
</dbReference>
<reference evidence="4" key="1">
    <citation type="journal article" date="2019" name="Int. J. Syst. Evol. Microbiol.">
        <title>The Global Catalogue of Microorganisms (GCM) 10K type strain sequencing project: providing services to taxonomists for standard genome sequencing and annotation.</title>
        <authorList>
            <consortium name="The Broad Institute Genomics Platform"/>
            <consortium name="The Broad Institute Genome Sequencing Center for Infectious Disease"/>
            <person name="Wu L."/>
            <person name="Ma J."/>
        </authorList>
    </citation>
    <scope>NUCLEOTIDE SEQUENCE [LARGE SCALE GENOMIC DNA]</scope>
    <source>
        <strain evidence="4">CCUG 55328</strain>
    </source>
</reference>
<sequence length="570" mass="61765">MPMMTRHYAIWPEGMPKSLNAPDRTLFANLAETAARFPDRKALIFYGREWTYAGLLADVERLAGWMQAKAGIQKGDRVLLCVQNSPHFVIGYFATLRADAVVVPVNPMSRSAELEHLARDTGARLMIGGQEGLGDSAPLIASGLLDRVLVATYAQGTDPAADIPLPEALAALDPADVQGPGLTRWEDALAAGHQPGPHLAKPDDLAVIPYSSGTTGQPKGCMHSHRTVMETAWGGLIWNPSNETDVHLATLPFFHVTGMQGVMNGPVIKGGCIVILIRWNRAHAAALIQRHRVTRWRSITTMAIDLVNDPDVASYDLSSLKAIGGGGASMPEAVAAKLKAITGLDYIEGYGLSETMAATHTNPVHAPKRQCLGVPMFDVDSRILAVTESGDVGAELGPNEVGEIVTHGPQVFLGYWNNPKATAEVFLEIEGKRFFRTGDLGYYDENGYFFMVDRVKRMINASGFKVWPAEVEALMHHHPDIAEVCVIAAPDPRRGETVKACVVATPKARGRLTERDVIDWCKTQMAAYKCPTQVAFMDSLPRSGAGKVLWRALTEAEFAGQTNSRTGTQP</sequence>
<name>A0ABW3TCS8_9RHOB</name>
<comment type="caution">
    <text evidence="3">The sequence shown here is derived from an EMBL/GenBank/DDBJ whole genome shotgun (WGS) entry which is preliminary data.</text>
</comment>
<keyword evidence="3" id="KW-0436">Ligase</keyword>
<dbReference type="Gene3D" id="3.40.50.12780">
    <property type="entry name" value="N-terminal domain of ligase-like"/>
    <property type="match status" value="1"/>
</dbReference>
<gene>
    <name evidence="3" type="ORF">ACFQ3C_09545</name>
</gene>
<dbReference type="Pfam" id="PF00501">
    <property type="entry name" value="AMP-binding"/>
    <property type="match status" value="1"/>
</dbReference>
<organism evidence="3 4">
    <name type="scientific">Seohaeicola saemankumensis</name>
    <dbReference type="NCBI Taxonomy" id="481181"/>
    <lineage>
        <taxon>Bacteria</taxon>
        <taxon>Pseudomonadati</taxon>
        <taxon>Pseudomonadota</taxon>
        <taxon>Alphaproteobacteria</taxon>
        <taxon>Rhodobacterales</taxon>
        <taxon>Roseobacteraceae</taxon>
        <taxon>Seohaeicola</taxon>
    </lineage>
</organism>
<accession>A0ABW3TCS8</accession>
<dbReference type="Gene3D" id="3.30.300.30">
    <property type="match status" value="1"/>
</dbReference>
<dbReference type="Proteomes" id="UP001597151">
    <property type="component" value="Unassembled WGS sequence"/>
</dbReference>
<dbReference type="InterPro" id="IPR020845">
    <property type="entry name" value="AMP-binding_CS"/>
</dbReference>
<protein>
    <submittedName>
        <fullName evidence="3">Long-chain-fatty-acid--CoA ligase</fullName>
    </submittedName>
</protein>
<dbReference type="InterPro" id="IPR050237">
    <property type="entry name" value="ATP-dep_AMP-bd_enzyme"/>
</dbReference>
<feature type="domain" description="AMP-binding enzyme C-terminal" evidence="2">
    <location>
        <begin position="470"/>
        <end position="547"/>
    </location>
</feature>
<dbReference type="PANTHER" id="PTHR43767">
    <property type="entry name" value="LONG-CHAIN-FATTY-ACID--COA LIGASE"/>
    <property type="match status" value="1"/>
</dbReference>
<dbReference type="EMBL" id="JBHTKR010000003">
    <property type="protein sequence ID" value="MFD1194913.1"/>
    <property type="molecule type" value="Genomic_DNA"/>
</dbReference>
<dbReference type="NCBIfam" id="NF006181">
    <property type="entry name" value="PRK08314.1"/>
    <property type="match status" value="1"/>
</dbReference>
<evidence type="ECO:0000313" key="3">
    <source>
        <dbReference type="EMBL" id="MFD1194913.1"/>
    </source>
</evidence>
<evidence type="ECO:0000259" key="1">
    <source>
        <dbReference type="Pfam" id="PF00501"/>
    </source>
</evidence>
<dbReference type="RefSeq" id="WP_380791023.1">
    <property type="nucleotide sequence ID" value="NZ_JBHTKR010000003.1"/>
</dbReference>
<evidence type="ECO:0000313" key="4">
    <source>
        <dbReference type="Proteomes" id="UP001597151"/>
    </source>
</evidence>
<dbReference type="PROSITE" id="PS00455">
    <property type="entry name" value="AMP_BINDING"/>
    <property type="match status" value="1"/>
</dbReference>
<dbReference type="InterPro" id="IPR045851">
    <property type="entry name" value="AMP-bd_C_sf"/>
</dbReference>
<dbReference type="SUPFAM" id="SSF56801">
    <property type="entry name" value="Acetyl-CoA synthetase-like"/>
    <property type="match status" value="1"/>
</dbReference>
<evidence type="ECO:0000259" key="2">
    <source>
        <dbReference type="Pfam" id="PF13193"/>
    </source>
</evidence>
<dbReference type="GO" id="GO:0016874">
    <property type="term" value="F:ligase activity"/>
    <property type="evidence" value="ECO:0007669"/>
    <property type="project" value="UniProtKB-KW"/>
</dbReference>
<dbReference type="InterPro" id="IPR000873">
    <property type="entry name" value="AMP-dep_synth/lig_dom"/>
</dbReference>
<dbReference type="PANTHER" id="PTHR43767:SF1">
    <property type="entry name" value="NONRIBOSOMAL PEPTIDE SYNTHASE PES1 (EUROFUNG)-RELATED"/>
    <property type="match status" value="1"/>
</dbReference>
<dbReference type="InterPro" id="IPR042099">
    <property type="entry name" value="ANL_N_sf"/>
</dbReference>
<dbReference type="InterPro" id="IPR025110">
    <property type="entry name" value="AMP-bd_C"/>
</dbReference>
<feature type="domain" description="AMP-dependent synthetase/ligase" evidence="1">
    <location>
        <begin position="31"/>
        <end position="416"/>
    </location>
</feature>
<keyword evidence="4" id="KW-1185">Reference proteome</keyword>
<proteinExistence type="predicted"/>